<dbReference type="Proteomes" id="UP001210720">
    <property type="component" value="Unassembled WGS sequence"/>
</dbReference>
<dbReference type="Gene3D" id="3.20.20.190">
    <property type="entry name" value="Phosphatidylinositol (PI) phosphodiesterase"/>
    <property type="match status" value="1"/>
</dbReference>
<dbReference type="SUPFAM" id="SSF51695">
    <property type="entry name" value="PLC-like phosphodiesterases"/>
    <property type="match status" value="1"/>
</dbReference>
<dbReference type="InterPro" id="IPR030395">
    <property type="entry name" value="GP_PDE_dom"/>
</dbReference>
<dbReference type="PROSITE" id="PS51704">
    <property type="entry name" value="GP_PDE"/>
    <property type="match status" value="1"/>
</dbReference>
<protein>
    <submittedName>
        <fullName evidence="2">Glycerophosphodiester phosphodiesterase family protein</fullName>
    </submittedName>
</protein>
<evidence type="ECO:0000259" key="1">
    <source>
        <dbReference type="PROSITE" id="PS51704"/>
    </source>
</evidence>
<evidence type="ECO:0000313" key="2">
    <source>
        <dbReference type="EMBL" id="MDA7425080.1"/>
    </source>
</evidence>
<keyword evidence="3" id="KW-1185">Reference proteome</keyword>
<dbReference type="Pfam" id="PF03009">
    <property type="entry name" value="GDPD"/>
    <property type="match status" value="1"/>
</dbReference>
<evidence type="ECO:0000313" key="3">
    <source>
        <dbReference type="Proteomes" id="UP001210720"/>
    </source>
</evidence>
<dbReference type="EMBL" id="JAQIOY010000003">
    <property type="protein sequence ID" value="MDA7425080.1"/>
    <property type="molecule type" value="Genomic_DNA"/>
</dbReference>
<comment type="caution">
    <text evidence="2">The sequence shown here is derived from an EMBL/GenBank/DDBJ whole genome shotgun (WGS) entry which is preliminary data.</text>
</comment>
<dbReference type="PANTHER" id="PTHR46211">
    <property type="entry name" value="GLYCEROPHOSPHORYL DIESTER PHOSPHODIESTERASE"/>
    <property type="match status" value="1"/>
</dbReference>
<name>A0ABT4XT19_9RHOB</name>
<accession>A0ABT4XT19</accession>
<feature type="domain" description="GP-PDE" evidence="1">
    <location>
        <begin position="8"/>
        <end position="249"/>
    </location>
</feature>
<dbReference type="InterPro" id="IPR017946">
    <property type="entry name" value="PLC-like_Pdiesterase_TIM-brl"/>
</dbReference>
<gene>
    <name evidence="2" type="ORF">PFY00_10105</name>
</gene>
<proteinExistence type="predicted"/>
<reference evidence="2 3" key="1">
    <citation type="submission" date="2023-01" db="EMBL/GenBank/DDBJ databases">
        <title>Thalassococcus onchidii sp. nov., isolated from a marine invertebrate from the South China Sea.</title>
        <authorList>
            <person name="Xu S."/>
            <person name="Liu Z."/>
            <person name="Xu Y."/>
        </authorList>
    </citation>
    <scope>NUCLEOTIDE SEQUENCE [LARGE SCALE GENOMIC DNA]</scope>
    <source>
        <strain evidence="2 3">KCTC 32084</strain>
    </source>
</reference>
<dbReference type="RefSeq" id="WP_271432433.1">
    <property type="nucleotide sequence ID" value="NZ_JAQIOY010000003.1"/>
</dbReference>
<sequence length="249" mass="26895">MLPAAFLDRPVAHRGYHDIAQERPENSRAAFEAAITAGYGIELDLQLSGDDVAMVFHDYALERLTGEPGPIRQKSAADLASIPLLHGNEAVPTLAEVLDLVDGRTPLLIEFKDQDGAMGPAVGTLEAAAAQVLRGYDGPMAVMSFNPHSVAALADLLPDVPRGLTTAGYTAEDWPTLPAAVRDHLRHIPDFDRTRSSFVSHDVKDLQNPALAELKSRGVPLLCWTIRSPEQEANARQIVDNVTFEGYAA</sequence>
<organism evidence="2 3">
    <name type="scientific">Thalassococcus lentus</name>
    <dbReference type="NCBI Taxonomy" id="1210524"/>
    <lineage>
        <taxon>Bacteria</taxon>
        <taxon>Pseudomonadati</taxon>
        <taxon>Pseudomonadota</taxon>
        <taxon>Alphaproteobacteria</taxon>
        <taxon>Rhodobacterales</taxon>
        <taxon>Roseobacteraceae</taxon>
        <taxon>Thalassococcus</taxon>
    </lineage>
</organism>
<dbReference type="PANTHER" id="PTHR46211:SF1">
    <property type="entry name" value="GLYCEROPHOSPHODIESTER PHOSPHODIESTERASE, CYTOPLASMIC"/>
    <property type="match status" value="1"/>
</dbReference>